<dbReference type="RefSeq" id="WP_105022510.1">
    <property type="nucleotide sequence ID" value="NZ_MSCM01000002.1"/>
</dbReference>
<dbReference type="PANTHER" id="PTHR45947">
    <property type="entry name" value="SULFOQUINOVOSYL TRANSFERASE SQD2"/>
    <property type="match status" value="1"/>
</dbReference>
<evidence type="ECO:0000313" key="3">
    <source>
        <dbReference type="Proteomes" id="UP000239068"/>
    </source>
</evidence>
<gene>
    <name evidence="2" type="ORF">BTO16_15235</name>
</gene>
<dbReference type="Proteomes" id="UP000239068">
    <property type="component" value="Unassembled WGS sequence"/>
</dbReference>
<dbReference type="EMBL" id="MSCM01000002">
    <property type="protein sequence ID" value="PQJ77192.1"/>
    <property type="molecule type" value="Genomic_DNA"/>
</dbReference>
<dbReference type="InterPro" id="IPR050194">
    <property type="entry name" value="Glycosyltransferase_grp1"/>
</dbReference>
<sequence>MKNRKTILVIDWLDVYGGAEKVAKYLHEEFKFDKVYTLVNIMSEDNLKRIFGNEIEVETSILQYFGKYFRFLLPLFPFALKKLKVKEENALIISVSHSVVKGISFKKSSTHVSYIVARNLKYVWEEKDLYFRGIRKIATFIIPPLRRFDIRMSKKPTIIFAVSDFVSNWSTEKYNRKIITINPPVNIVDFEYHEEKDDFYVSVGRLEPYKRYDILIDVFNNNGKRLVIIGSGTLFKELKARAKSNIEFKGYLFPEESKEFLKKAKAFVFCGKEDFGIALLEPQVCGTPVIAFRAGGAIDTVVENKTGVFFNEQTTSSLEEAVLNFESIKFNPSYIRQHSLKFSVESFKKSFRSEINL</sequence>
<accession>A0A2S7WIS6</accession>
<dbReference type="OrthoDB" id="9768685at2"/>
<dbReference type="Gene3D" id="3.40.50.2000">
    <property type="entry name" value="Glycogen Phosphorylase B"/>
    <property type="match status" value="1"/>
</dbReference>
<organism evidence="2 3">
    <name type="scientific">Polaribacter glomeratus</name>
    <dbReference type="NCBI Taxonomy" id="102"/>
    <lineage>
        <taxon>Bacteria</taxon>
        <taxon>Pseudomonadati</taxon>
        <taxon>Bacteroidota</taxon>
        <taxon>Flavobacteriia</taxon>
        <taxon>Flavobacteriales</taxon>
        <taxon>Flavobacteriaceae</taxon>
    </lineage>
</organism>
<dbReference type="PANTHER" id="PTHR45947:SF3">
    <property type="entry name" value="SULFOQUINOVOSYL TRANSFERASE SQD2"/>
    <property type="match status" value="1"/>
</dbReference>
<dbReference type="GO" id="GO:0016757">
    <property type="term" value="F:glycosyltransferase activity"/>
    <property type="evidence" value="ECO:0007669"/>
    <property type="project" value="InterPro"/>
</dbReference>
<reference evidence="2 3" key="1">
    <citation type="submission" date="2016-12" db="EMBL/GenBank/DDBJ databases">
        <title>Trade-off between light-utilization and light-protection in marine flavobacteria.</title>
        <authorList>
            <person name="Kumagai Y."/>
            <person name="Yoshizawa S."/>
            <person name="Kogure K."/>
            <person name="Iwasaki W."/>
        </authorList>
    </citation>
    <scope>NUCLEOTIDE SEQUENCE [LARGE SCALE GENOMIC DNA]</scope>
    <source>
        <strain evidence="2 3">ATCC 43844</strain>
    </source>
</reference>
<feature type="domain" description="Glycosyl transferase family 1" evidence="1">
    <location>
        <begin position="193"/>
        <end position="327"/>
    </location>
</feature>
<comment type="caution">
    <text evidence="2">The sequence shown here is derived from an EMBL/GenBank/DDBJ whole genome shotgun (WGS) entry which is preliminary data.</text>
</comment>
<dbReference type="AlphaFoldDB" id="A0A2S7WIS6"/>
<dbReference type="Pfam" id="PF00534">
    <property type="entry name" value="Glycos_transf_1"/>
    <property type="match status" value="1"/>
</dbReference>
<keyword evidence="3" id="KW-1185">Reference proteome</keyword>
<evidence type="ECO:0000259" key="1">
    <source>
        <dbReference type="Pfam" id="PF00534"/>
    </source>
</evidence>
<name>A0A2S7WIS6_9FLAO</name>
<evidence type="ECO:0000313" key="2">
    <source>
        <dbReference type="EMBL" id="PQJ77192.1"/>
    </source>
</evidence>
<protein>
    <recommendedName>
        <fullName evidence="1">Glycosyl transferase family 1 domain-containing protein</fullName>
    </recommendedName>
</protein>
<dbReference type="SUPFAM" id="SSF53756">
    <property type="entry name" value="UDP-Glycosyltransferase/glycogen phosphorylase"/>
    <property type="match status" value="1"/>
</dbReference>
<dbReference type="InterPro" id="IPR001296">
    <property type="entry name" value="Glyco_trans_1"/>
</dbReference>
<proteinExistence type="predicted"/>